<dbReference type="InterPro" id="IPR001789">
    <property type="entry name" value="Sig_transdc_resp-reg_receiver"/>
</dbReference>
<dbReference type="GO" id="GO:0000160">
    <property type="term" value="P:phosphorelay signal transduction system"/>
    <property type="evidence" value="ECO:0007669"/>
    <property type="project" value="InterPro"/>
</dbReference>
<organism evidence="3 4">
    <name type="scientific">Bowmanella pacifica</name>
    <dbReference type="NCBI Taxonomy" id="502051"/>
    <lineage>
        <taxon>Bacteria</taxon>
        <taxon>Pseudomonadati</taxon>
        <taxon>Pseudomonadota</taxon>
        <taxon>Gammaproteobacteria</taxon>
        <taxon>Alteromonadales</taxon>
        <taxon>Alteromonadaceae</taxon>
        <taxon>Bowmanella</taxon>
    </lineage>
</organism>
<evidence type="ECO:0000313" key="4">
    <source>
        <dbReference type="Proteomes" id="UP000606935"/>
    </source>
</evidence>
<dbReference type="AlphaFoldDB" id="A0A917YVA4"/>
<feature type="domain" description="Response regulatory" evidence="2">
    <location>
        <begin position="270"/>
        <end position="387"/>
    </location>
</feature>
<dbReference type="PANTHER" id="PTHR43228">
    <property type="entry name" value="TWO-COMPONENT RESPONSE REGULATOR"/>
    <property type="match status" value="1"/>
</dbReference>
<evidence type="ECO:0000256" key="1">
    <source>
        <dbReference type="PROSITE-ProRule" id="PRU00169"/>
    </source>
</evidence>
<dbReference type="InterPro" id="IPR011006">
    <property type="entry name" value="CheY-like_superfamily"/>
</dbReference>
<keyword evidence="4" id="KW-1185">Reference proteome</keyword>
<dbReference type="Pfam" id="PF00072">
    <property type="entry name" value="Response_reg"/>
    <property type="match status" value="1"/>
</dbReference>
<proteinExistence type="predicted"/>
<sequence>MPGRNNAHLLLYSTNRKDDELLLSILKQSELRFEVTNSKQQLLNKLKDGINKLILISTPSLVNSVRFYYECLLDIPDEELCRHALVVTCSRHEERQAFNYYQSRVVDDYLLTRPLYELHRPISVCYAQLERLGVNLHKSILTTELNGDSPAVAHNSLIREGAERKLKLRGEFETLIAEFDQAIELADAHLSKQEISADDVKRLQGLLKRLHQSSFRPSLIRLQHKTLNLLNALLDKLTHPDDPADIESNSAPEIQQLSAQTIRDEAQVCRILLVEDDNVSAMMSRRLIEGMGLSFDWASSGRRALALLQAKPFDLILMDINLPDTNGLLIADQLPHMNCINSSTVVAILTGIKQKHMVQRAAKVGAKHYLIKPLQHEVLAKVCSRHNLKIPDETP</sequence>
<accession>A0A917YVA4</accession>
<dbReference type="Proteomes" id="UP000606935">
    <property type="component" value="Unassembled WGS sequence"/>
</dbReference>
<feature type="modified residue" description="4-aspartylphosphate" evidence="1">
    <location>
        <position position="319"/>
    </location>
</feature>
<dbReference type="SMART" id="SM00448">
    <property type="entry name" value="REC"/>
    <property type="match status" value="1"/>
</dbReference>
<reference evidence="3" key="1">
    <citation type="journal article" date="2014" name="Int. J. Syst. Evol. Microbiol.">
        <title>Complete genome sequence of Corynebacterium casei LMG S-19264T (=DSM 44701T), isolated from a smear-ripened cheese.</title>
        <authorList>
            <consortium name="US DOE Joint Genome Institute (JGI-PGF)"/>
            <person name="Walter F."/>
            <person name="Albersmeier A."/>
            <person name="Kalinowski J."/>
            <person name="Ruckert C."/>
        </authorList>
    </citation>
    <scope>NUCLEOTIDE SEQUENCE</scope>
    <source>
        <strain evidence="3">CGMCC 1.7086</strain>
    </source>
</reference>
<evidence type="ECO:0000313" key="3">
    <source>
        <dbReference type="EMBL" id="GGO67244.1"/>
    </source>
</evidence>
<protein>
    <recommendedName>
        <fullName evidence="2">Response regulatory domain-containing protein</fullName>
    </recommendedName>
</protein>
<dbReference type="Gene3D" id="3.40.50.2300">
    <property type="match status" value="1"/>
</dbReference>
<reference evidence="3" key="2">
    <citation type="submission" date="2020-09" db="EMBL/GenBank/DDBJ databases">
        <authorList>
            <person name="Sun Q."/>
            <person name="Zhou Y."/>
        </authorList>
    </citation>
    <scope>NUCLEOTIDE SEQUENCE</scope>
    <source>
        <strain evidence="3">CGMCC 1.7086</strain>
    </source>
</reference>
<dbReference type="PROSITE" id="PS50110">
    <property type="entry name" value="RESPONSE_REGULATORY"/>
    <property type="match status" value="1"/>
</dbReference>
<gene>
    <name evidence="3" type="ORF">GCM10010982_13240</name>
</gene>
<dbReference type="EMBL" id="BMLS01000002">
    <property type="protein sequence ID" value="GGO67244.1"/>
    <property type="molecule type" value="Genomic_DNA"/>
</dbReference>
<name>A0A917YVA4_9ALTE</name>
<comment type="caution">
    <text evidence="3">The sequence shown here is derived from an EMBL/GenBank/DDBJ whole genome shotgun (WGS) entry which is preliminary data.</text>
</comment>
<dbReference type="CDD" id="cd17546">
    <property type="entry name" value="REC_hyHK_CKI1_RcsC-like"/>
    <property type="match status" value="1"/>
</dbReference>
<dbReference type="RefSeq" id="WP_188692133.1">
    <property type="nucleotide sequence ID" value="NZ_BMLS01000002.1"/>
</dbReference>
<dbReference type="InterPro" id="IPR052048">
    <property type="entry name" value="ST_Response_Regulator"/>
</dbReference>
<dbReference type="PANTHER" id="PTHR43228:SF1">
    <property type="entry name" value="TWO-COMPONENT RESPONSE REGULATOR ARR22"/>
    <property type="match status" value="1"/>
</dbReference>
<dbReference type="SUPFAM" id="SSF52172">
    <property type="entry name" value="CheY-like"/>
    <property type="match status" value="1"/>
</dbReference>
<keyword evidence="1" id="KW-0597">Phosphoprotein</keyword>
<evidence type="ECO:0000259" key="2">
    <source>
        <dbReference type="PROSITE" id="PS50110"/>
    </source>
</evidence>